<evidence type="ECO:0000313" key="2">
    <source>
        <dbReference type="Proteomes" id="UP001214576"/>
    </source>
</evidence>
<organism evidence="1 2">
    <name type="scientific">Ovis ammon polii</name>
    <dbReference type="NCBI Taxonomy" id="230172"/>
    <lineage>
        <taxon>Eukaryota</taxon>
        <taxon>Metazoa</taxon>
        <taxon>Chordata</taxon>
        <taxon>Craniata</taxon>
        <taxon>Vertebrata</taxon>
        <taxon>Euteleostomi</taxon>
        <taxon>Mammalia</taxon>
        <taxon>Eutheria</taxon>
        <taxon>Laurasiatheria</taxon>
        <taxon>Artiodactyla</taxon>
        <taxon>Ruminantia</taxon>
        <taxon>Pecora</taxon>
        <taxon>Bovidae</taxon>
        <taxon>Caprinae</taxon>
        <taxon>Ovis</taxon>
    </lineage>
</organism>
<dbReference type="AlphaFoldDB" id="A0AAD4Y9S5"/>
<gene>
    <name evidence="1" type="ORF">MG293_012034</name>
</gene>
<protein>
    <submittedName>
        <fullName evidence="1">Uncharacterized protein</fullName>
    </submittedName>
</protein>
<proteinExistence type="predicted"/>
<reference evidence="1" key="1">
    <citation type="submission" date="2022-03" db="EMBL/GenBank/DDBJ databases">
        <title>Genomic analyses of argali, domestic sheep and their hybrids provide insights into chromosomal evolution, heterosis and genetic basis of agronomic traits.</title>
        <authorList>
            <person name="Li M."/>
        </authorList>
    </citation>
    <scope>NUCLEOTIDE SEQUENCE</scope>
    <source>
        <strain evidence="1">CAU-MHL-2022a</strain>
        <tissue evidence="1">Skin</tissue>
    </source>
</reference>
<keyword evidence="2" id="KW-1185">Reference proteome</keyword>
<dbReference type="EMBL" id="JAKZEL010000013">
    <property type="protein sequence ID" value="KAI4538631.1"/>
    <property type="molecule type" value="Genomic_DNA"/>
</dbReference>
<sequence>MLTERKSDAEKARRSVLRPRHPGRVLTFFTCAHKSCYGSSVFLSYVIVAFRIIKNAGSVVKVLDLDLSQLDKCFLSFSFLADFLQYFSCISYNDIRVWSNMDTKRKMMRMGTYDSIPQYHFLMEHLLAMASANSPPPRCQKQ</sequence>
<accession>A0AAD4Y9S5</accession>
<name>A0AAD4Y9S5_OVIAM</name>
<comment type="caution">
    <text evidence="1">The sequence shown here is derived from an EMBL/GenBank/DDBJ whole genome shotgun (WGS) entry which is preliminary data.</text>
</comment>
<evidence type="ECO:0000313" key="1">
    <source>
        <dbReference type="EMBL" id="KAI4538631.1"/>
    </source>
</evidence>
<dbReference type="Proteomes" id="UP001214576">
    <property type="component" value="Unassembled WGS sequence"/>
</dbReference>